<dbReference type="InterPro" id="IPR018618">
    <property type="entry name" value="GID4/10-like"/>
</dbReference>
<dbReference type="EMBL" id="RWJN01000230">
    <property type="protein sequence ID" value="TCD64544.1"/>
    <property type="molecule type" value="Genomic_DNA"/>
</dbReference>
<dbReference type="OrthoDB" id="62at2759"/>
<accession>A0A4R0RQ71</accession>
<dbReference type="GO" id="GO:0045721">
    <property type="term" value="P:negative regulation of gluconeogenesis"/>
    <property type="evidence" value="ECO:0007669"/>
    <property type="project" value="TreeGrafter"/>
</dbReference>
<feature type="compositionally biased region" description="Low complexity" evidence="2">
    <location>
        <begin position="196"/>
        <end position="207"/>
    </location>
</feature>
<dbReference type="GO" id="GO:0034657">
    <property type="term" value="C:GID complex"/>
    <property type="evidence" value="ECO:0007669"/>
    <property type="project" value="TreeGrafter"/>
</dbReference>
<sequence>MPSESTTTPHDPHPQDQQQAQIKVCSSCHCPLSTDSANTPFLVQDHQDLNDTSIVCAPCRARLLAIRTDTPVPTREGFIFAEVERTLLRRAASLQDGDNEADERRSSSNNRPVHPQDDEPALDADMDVEASIQSSQALPSLSAAFESQNLHCRSPPSAAPPPLSCSTAPCPIPPLVAPMKSETTYASLVSSHSPRSPIFPSSVASSSRYRPLDHPTSAPDPYVDITRLRGTQRSGRNSYDVNVTIVDVDFSSSRLCGYLRIRGLTDDWPELTTYFDAEIIGTRHGFLTRQWGATEQEDMLHWARFPAFRHLRHELKKPHYTMKDADRGAVFMRWKEKFVVPDHRVQDINGASFAGFYYVCVDFNPQHTQASQQPPSLPTSPEEEADLPAVSPTTVKPEQSPRARRESVTRGARRVGRSSSRSAAPYANVAKMSGFYFHQNSEPRYQELDLNHVPDRTSTSFEFR</sequence>
<evidence type="ECO:0000313" key="3">
    <source>
        <dbReference type="EMBL" id="TCD64544.1"/>
    </source>
</evidence>
<evidence type="ECO:0000256" key="1">
    <source>
        <dbReference type="ARBA" id="ARBA00061469"/>
    </source>
</evidence>
<dbReference type="STRING" id="92696.A0A4R0RQ71"/>
<feature type="compositionally biased region" description="Basic and acidic residues" evidence="2">
    <location>
        <begin position="399"/>
        <end position="408"/>
    </location>
</feature>
<dbReference type="Pfam" id="PF09783">
    <property type="entry name" value="Vac_ImportDeg"/>
    <property type="match status" value="1"/>
</dbReference>
<dbReference type="AlphaFoldDB" id="A0A4R0RQ71"/>
<dbReference type="PANTHER" id="PTHR14534">
    <property type="entry name" value="VACUOLAR IMPORT AND DEGRADATION PROTEIN 24"/>
    <property type="match status" value="1"/>
</dbReference>
<feature type="region of interest" description="Disordered" evidence="2">
    <location>
        <begin position="91"/>
        <end position="121"/>
    </location>
</feature>
<evidence type="ECO:0000256" key="2">
    <source>
        <dbReference type="SAM" id="MobiDB-lite"/>
    </source>
</evidence>
<reference evidence="3 4" key="1">
    <citation type="submission" date="2018-11" db="EMBL/GenBank/DDBJ databases">
        <title>Genome assembly of Steccherinum ochraceum LE-BIN_3174, the white-rot fungus of the Steccherinaceae family (The Residual Polyporoid clade, Polyporales, Basidiomycota).</title>
        <authorList>
            <person name="Fedorova T.V."/>
            <person name="Glazunova O.A."/>
            <person name="Landesman E.O."/>
            <person name="Moiseenko K.V."/>
            <person name="Psurtseva N.V."/>
            <person name="Savinova O.S."/>
            <person name="Shakhova N.V."/>
            <person name="Tyazhelova T.V."/>
            <person name="Vasina D.V."/>
        </authorList>
    </citation>
    <scope>NUCLEOTIDE SEQUENCE [LARGE SCALE GENOMIC DNA]</scope>
    <source>
        <strain evidence="3 4">LE-BIN_3174</strain>
    </source>
</reference>
<comment type="caution">
    <text evidence="3">The sequence shown here is derived from an EMBL/GenBank/DDBJ whole genome shotgun (WGS) entry which is preliminary data.</text>
</comment>
<protein>
    <recommendedName>
        <fullName evidence="5">Vacuolar import and degradation protein-domain-containing protein</fullName>
    </recommendedName>
</protein>
<proteinExistence type="inferred from homology"/>
<feature type="region of interest" description="Disordered" evidence="2">
    <location>
        <begin position="368"/>
        <end position="423"/>
    </location>
</feature>
<dbReference type="GO" id="GO:0005773">
    <property type="term" value="C:vacuole"/>
    <property type="evidence" value="ECO:0007669"/>
    <property type="project" value="GOC"/>
</dbReference>
<evidence type="ECO:0000313" key="4">
    <source>
        <dbReference type="Proteomes" id="UP000292702"/>
    </source>
</evidence>
<dbReference type="Proteomes" id="UP000292702">
    <property type="component" value="Unassembled WGS sequence"/>
</dbReference>
<dbReference type="GO" id="GO:0007039">
    <property type="term" value="P:protein catabolic process in the vacuole"/>
    <property type="evidence" value="ECO:0007669"/>
    <property type="project" value="TreeGrafter"/>
</dbReference>
<dbReference type="GO" id="GO:0006623">
    <property type="term" value="P:protein targeting to vacuole"/>
    <property type="evidence" value="ECO:0007669"/>
    <property type="project" value="TreeGrafter"/>
</dbReference>
<name>A0A4R0RQ71_9APHY</name>
<feature type="region of interest" description="Disordered" evidence="2">
    <location>
        <begin position="196"/>
        <end position="223"/>
    </location>
</feature>
<dbReference type="PANTHER" id="PTHR14534:SF3">
    <property type="entry name" value="GID COMPLEX SUBUNIT 4 HOMOLOG"/>
    <property type="match status" value="1"/>
</dbReference>
<keyword evidence="4" id="KW-1185">Reference proteome</keyword>
<evidence type="ECO:0008006" key="5">
    <source>
        <dbReference type="Google" id="ProtNLM"/>
    </source>
</evidence>
<organism evidence="3 4">
    <name type="scientific">Steccherinum ochraceum</name>
    <dbReference type="NCBI Taxonomy" id="92696"/>
    <lineage>
        <taxon>Eukaryota</taxon>
        <taxon>Fungi</taxon>
        <taxon>Dikarya</taxon>
        <taxon>Basidiomycota</taxon>
        <taxon>Agaricomycotina</taxon>
        <taxon>Agaricomycetes</taxon>
        <taxon>Polyporales</taxon>
        <taxon>Steccherinaceae</taxon>
        <taxon>Steccherinum</taxon>
    </lineage>
</organism>
<gene>
    <name evidence="3" type="ORF">EIP91_003982</name>
</gene>
<comment type="similarity">
    <text evidence="1">Belongs to the GID4/VID24 family.</text>
</comment>
<dbReference type="GO" id="GO:0043161">
    <property type="term" value="P:proteasome-mediated ubiquitin-dependent protein catabolic process"/>
    <property type="evidence" value="ECO:0007669"/>
    <property type="project" value="TreeGrafter"/>
</dbReference>